<gene>
    <name evidence="1" type="ORF">IPJ89_03285</name>
</gene>
<dbReference type="SUPFAM" id="SSF51283">
    <property type="entry name" value="dUTPase-like"/>
    <property type="match status" value="1"/>
</dbReference>
<dbReference type="AlphaFoldDB" id="A0A7T9DIU3"/>
<protein>
    <submittedName>
        <fullName evidence="1">Uncharacterized protein</fullName>
    </submittedName>
</protein>
<dbReference type="InterPro" id="IPR036157">
    <property type="entry name" value="dUTPase-like_sf"/>
</dbReference>
<dbReference type="EMBL" id="CP064981">
    <property type="protein sequence ID" value="QQR92159.1"/>
    <property type="molecule type" value="Genomic_DNA"/>
</dbReference>
<organism evidence="1">
    <name type="scientific">Candidatus Iainarchaeum sp</name>
    <dbReference type="NCBI Taxonomy" id="3101447"/>
    <lineage>
        <taxon>Archaea</taxon>
        <taxon>Candidatus Iainarchaeota</taxon>
        <taxon>Candidatus Iainarchaeia</taxon>
        <taxon>Candidatus Iainarchaeales</taxon>
        <taxon>Candidatus Iainarchaeaceae</taxon>
        <taxon>Candidatus Iainarchaeum</taxon>
    </lineage>
</organism>
<proteinExistence type="predicted"/>
<dbReference type="Proteomes" id="UP000596004">
    <property type="component" value="Chromosome"/>
</dbReference>
<name>A0A7T9DIU3_9ARCH</name>
<sequence>MKPRPHHMPSQRGVGQIVSRDIHLVSIGEPGGKQKGQHILRPGHRAEAETHPLVIGHPGQIAEISARSVLARHGVEVHFDQSQIPEIRSGHLPSRVFLTHSGEIPVRLRRGNRTHRVYYPHHLPTMPVAEVRARMAQGDLQLGKDFKILRSGMLELTVPNIIYHVDPAQIPAIAKNNWVSGSKRSAFQSNFTRVEGKLRTRDGIIVLSETLPVKLPKDIALLLYGGTDGKSRHIHSLFIDPGFSGPIVLEIQGLGHKGKPEKIIARLVKVTP</sequence>
<reference evidence="1" key="1">
    <citation type="submission" date="2020-11" db="EMBL/GenBank/DDBJ databases">
        <title>Connecting structure to function with the recovery of over 1000 high-quality activated sludge metagenome-assembled genomes encoding full-length rRNA genes using long-read sequencing.</title>
        <authorList>
            <person name="Singleton C.M."/>
            <person name="Petriglieri F."/>
            <person name="Kristensen J.M."/>
            <person name="Kirkegaard R.H."/>
            <person name="Michaelsen T.Y."/>
            <person name="Andersen M.H."/>
            <person name="Karst S.M."/>
            <person name="Dueholm M.S."/>
            <person name="Nielsen P.H."/>
            <person name="Albertsen M."/>
        </authorList>
    </citation>
    <scope>NUCLEOTIDE SEQUENCE</scope>
    <source>
        <strain evidence="1">Fred_18-Q3-R57-64_BAT3C.431</strain>
    </source>
</reference>
<evidence type="ECO:0000313" key="1">
    <source>
        <dbReference type="EMBL" id="QQR92159.1"/>
    </source>
</evidence>
<accession>A0A7T9DIU3</accession>